<dbReference type="InterPro" id="IPR000026">
    <property type="entry name" value="N1-like"/>
</dbReference>
<sequence>MCAFSLFDYPHAHPLAPYEPPSQFSLTNLSPTDPLRRIAASKVRSQAAAIPAVIQPRPRYPHNFRNAEGIPLKHNLPPLIEHPLTPGGPWQPGPGNPTGPARIVTNEWDRTMPEVIYHDPTREVHGEGRQRPFAAAVYRERREKAKKCKGCARCGRERVPTVKMMEGEEVEVYERNEKRLGTGLKELLLKGIDKRSGRREYEDGKNSIQ</sequence>
<dbReference type="GO" id="GO:0004521">
    <property type="term" value="F:RNA endonuclease activity"/>
    <property type="evidence" value="ECO:0007669"/>
    <property type="project" value="InterPro"/>
</dbReference>
<evidence type="ECO:0000313" key="3">
    <source>
        <dbReference type="EMBL" id="KAG7287297.1"/>
    </source>
</evidence>
<reference evidence="3" key="1">
    <citation type="submission" date="2023-02" db="EMBL/GenBank/DDBJ databases">
        <authorList>
            <person name="Palmer J.M."/>
        </authorList>
    </citation>
    <scope>NUCLEOTIDE SEQUENCE</scope>
    <source>
        <strain evidence="3">FW57</strain>
    </source>
</reference>
<accession>A0AAD4HWU5</accession>
<dbReference type="Pfam" id="PF00545">
    <property type="entry name" value="Ribonuclease"/>
    <property type="match status" value="1"/>
</dbReference>
<dbReference type="GO" id="GO:0003723">
    <property type="term" value="F:RNA binding"/>
    <property type="evidence" value="ECO:0007669"/>
    <property type="project" value="InterPro"/>
</dbReference>
<keyword evidence="4" id="KW-1185">Reference proteome</keyword>
<protein>
    <submittedName>
        <fullName evidence="3">Uncharacterized protein</fullName>
    </submittedName>
</protein>
<dbReference type="GO" id="GO:0016787">
    <property type="term" value="F:hydrolase activity"/>
    <property type="evidence" value="ECO:0007669"/>
    <property type="project" value="UniProtKB-KW"/>
</dbReference>
<dbReference type="SUPFAM" id="SSF53933">
    <property type="entry name" value="Microbial ribonucleases"/>
    <property type="match status" value="1"/>
</dbReference>
<evidence type="ECO:0000256" key="1">
    <source>
        <dbReference type="ARBA" id="ARBA00022722"/>
    </source>
</evidence>
<comment type="caution">
    <text evidence="3">The sequence shown here is derived from an EMBL/GenBank/DDBJ whole genome shotgun (WGS) entry which is preliminary data.</text>
</comment>
<dbReference type="InterPro" id="IPR016191">
    <property type="entry name" value="Ribonuclease/ribotoxin"/>
</dbReference>
<name>A0AAD4HWU5_9PEZI</name>
<gene>
    <name evidence="3" type="ORF">NEMBOFW57_006805</name>
</gene>
<keyword evidence="2" id="KW-0378">Hydrolase</keyword>
<organism evidence="3 4">
    <name type="scientific">Staphylotrichum longicolle</name>
    <dbReference type="NCBI Taxonomy" id="669026"/>
    <lineage>
        <taxon>Eukaryota</taxon>
        <taxon>Fungi</taxon>
        <taxon>Dikarya</taxon>
        <taxon>Ascomycota</taxon>
        <taxon>Pezizomycotina</taxon>
        <taxon>Sordariomycetes</taxon>
        <taxon>Sordariomycetidae</taxon>
        <taxon>Sordariales</taxon>
        <taxon>Chaetomiaceae</taxon>
        <taxon>Staphylotrichum</taxon>
    </lineage>
</organism>
<proteinExistence type="predicted"/>
<dbReference type="EMBL" id="JAHCVI010000003">
    <property type="protein sequence ID" value="KAG7287297.1"/>
    <property type="molecule type" value="Genomic_DNA"/>
</dbReference>
<evidence type="ECO:0000256" key="2">
    <source>
        <dbReference type="ARBA" id="ARBA00022801"/>
    </source>
</evidence>
<evidence type="ECO:0000313" key="4">
    <source>
        <dbReference type="Proteomes" id="UP001197093"/>
    </source>
</evidence>
<dbReference type="Gene3D" id="3.10.450.30">
    <property type="entry name" value="Microbial ribonucleases"/>
    <property type="match status" value="1"/>
</dbReference>
<keyword evidence="1" id="KW-0540">Nuclease</keyword>
<dbReference type="Proteomes" id="UP001197093">
    <property type="component" value="Unassembled WGS sequence"/>
</dbReference>
<dbReference type="AlphaFoldDB" id="A0AAD4HWU5"/>